<proteinExistence type="predicted"/>
<organism evidence="1 2">
    <name type="scientific">Streptomyces hyaluromycini</name>
    <dbReference type="NCBI Taxonomy" id="1377993"/>
    <lineage>
        <taxon>Bacteria</taxon>
        <taxon>Bacillati</taxon>
        <taxon>Actinomycetota</taxon>
        <taxon>Actinomycetes</taxon>
        <taxon>Kitasatosporales</taxon>
        <taxon>Streptomycetaceae</taxon>
        <taxon>Streptomyces</taxon>
    </lineage>
</organism>
<reference evidence="1 2" key="1">
    <citation type="submission" date="2024-06" db="EMBL/GenBank/DDBJ databases">
        <title>The Natural Products Discovery Center: Release of the First 8490 Sequenced Strains for Exploring Actinobacteria Biosynthetic Diversity.</title>
        <authorList>
            <person name="Kalkreuter E."/>
            <person name="Kautsar S.A."/>
            <person name="Yang D."/>
            <person name="Bader C.D."/>
            <person name="Teijaro C.N."/>
            <person name="Fluegel L."/>
            <person name="Davis C.M."/>
            <person name="Simpson J.R."/>
            <person name="Lauterbach L."/>
            <person name="Steele A.D."/>
            <person name="Gui C."/>
            <person name="Meng S."/>
            <person name="Li G."/>
            <person name="Viehrig K."/>
            <person name="Ye F."/>
            <person name="Su P."/>
            <person name="Kiefer A.F."/>
            <person name="Nichols A."/>
            <person name="Cepeda A.J."/>
            <person name="Yan W."/>
            <person name="Fan B."/>
            <person name="Jiang Y."/>
            <person name="Adhikari A."/>
            <person name="Zheng C.-J."/>
            <person name="Schuster L."/>
            <person name="Cowan T.M."/>
            <person name="Smanski M.J."/>
            <person name="Chevrette M.G."/>
            <person name="De Carvalho L.P.S."/>
            <person name="Shen B."/>
        </authorList>
    </citation>
    <scope>NUCLEOTIDE SEQUENCE [LARGE SCALE GENOMIC DNA]</scope>
    <source>
        <strain evidence="1 2">NPDC000234</strain>
    </source>
</reference>
<dbReference type="Proteomes" id="UP001474181">
    <property type="component" value="Unassembled WGS sequence"/>
</dbReference>
<comment type="caution">
    <text evidence="1">The sequence shown here is derived from an EMBL/GenBank/DDBJ whole genome shotgun (WGS) entry which is preliminary data.</text>
</comment>
<sequence length="494" mass="55114">MAKIPPWLYGSDILGYAEAAQLKLRPVDASQFLWRIEALERYQRRTAHLVERIEIAAPGAPARWEALNRLPASRVGNTVPPEQVASMHRTLVEDSAEDNVLAKLNWLQGSLTLAPDDQFTEAARSAFESLRAVTTDEGDQLFPDLAAYFIRFDQALNWRTGLARVMVRVEEEPALLNNRPQQTDDQLVFGSATGILTDLSLTRDAYLAPLYLCHSPFIWAIVGQRQQGVMVYSLGRPLRGKETYAAELIQQFMPPGPAKFADCPPFTAAQLATTAAWWIKQLNQLLSVLTDPSTYTNQAGEYSPRHQFEAQLSFEQAGRRIQAVLAHQRDQGTRQLLAFAALDTLQGLGLENFDQAVQLTRAEKVLKRITDLLPTDVAEVLLPSARRAVSALRECQNGFIPSVYVSGGNVTVPQKNGQPVVVTVEKATGQYLRVLRNANHGYGGKDDVGRRRDEVLLMSHTGNIPNDLVLLPYLYWLQALTDPQILRRTLAPRR</sequence>
<evidence type="ECO:0000313" key="2">
    <source>
        <dbReference type="Proteomes" id="UP001474181"/>
    </source>
</evidence>
<dbReference type="RefSeq" id="WP_350786174.1">
    <property type="nucleotide sequence ID" value="NZ_JBEPEK010000311.1"/>
</dbReference>
<gene>
    <name evidence="1" type="ORF">ABT404_32960</name>
</gene>
<name>A0ABV1X5D5_9ACTN</name>
<protein>
    <submittedName>
        <fullName evidence="1">Uncharacterized protein</fullName>
    </submittedName>
</protein>
<evidence type="ECO:0000313" key="1">
    <source>
        <dbReference type="EMBL" id="MER7184226.1"/>
    </source>
</evidence>
<dbReference type="EMBL" id="JBEPEK010000311">
    <property type="protein sequence ID" value="MER7184226.1"/>
    <property type="molecule type" value="Genomic_DNA"/>
</dbReference>
<accession>A0ABV1X5D5</accession>
<keyword evidence="2" id="KW-1185">Reference proteome</keyword>